<organism evidence="3 4">
    <name type="scientific">Apostasia shenzhenica</name>
    <dbReference type="NCBI Taxonomy" id="1088818"/>
    <lineage>
        <taxon>Eukaryota</taxon>
        <taxon>Viridiplantae</taxon>
        <taxon>Streptophyta</taxon>
        <taxon>Embryophyta</taxon>
        <taxon>Tracheophyta</taxon>
        <taxon>Spermatophyta</taxon>
        <taxon>Magnoliopsida</taxon>
        <taxon>Liliopsida</taxon>
        <taxon>Asparagales</taxon>
        <taxon>Orchidaceae</taxon>
        <taxon>Apostasioideae</taxon>
        <taxon>Apostasia</taxon>
    </lineage>
</organism>
<keyword evidence="4" id="KW-1185">Reference proteome</keyword>
<feature type="domain" description="Arf-GAP" evidence="2">
    <location>
        <begin position="93"/>
        <end position="159"/>
    </location>
</feature>
<name>A0A2I0BGL5_9ASPA</name>
<dbReference type="InterPro" id="IPR044820">
    <property type="entry name" value="AGD14-like"/>
</dbReference>
<dbReference type="InterPro" id="IPR001164">
    <property type="entry name" value="ArfGAP_dom"/>
</dbReference>
<feature type="compositionally biased region" description="Low complexity" evidence="1">
    <location>
        <begin position="184"/>
        <end position="194"/>
    </location>
</feature>
<evidence type="ECO:0000256" key="1">
    <source>
        <dbReference type="SAM" id="MobiDB-lite"/>
    </source>
</evidence>
<feature type="compositionally biased region" description="Basic and acidic residues" evidence="1">
    <location>
        <begin position="156"/>
        <end position="168"/>
    </location>
</feature>
<sequence length="682" mass="76175">MRSSEPAATARETENCRWRVFALCEGNAVAECFRRREDPIRTHLLVTGFSLSSAIVKFETAIIANGGKPKIRGGRVWIEGAVDREILIRREFTHRVKSVSMAKFTTQEVQALQVGGNQRARELFLKTWDMQRMRFPDNSNPDKIREFIKTVYMDKKYAGERPSDRPPRDTQGLKNHEEHRRASSYHSYSQSPPYDHQYEERRYGKQGIMLTRKPGSDRGYEGKISSFFYSPGRAREHVYEDQFANDRSGSRVSDYSHSSTGDPFRSGGQSPTGYSSPPSQQVRDILIADACASTLPTYSECEVKREVDKFPCPHRSASGSFCSSNGNSASLKAANSNGLVDSFFKREHDTPSQKKELSTVPSSKLSTPAYAAFTPQFDNQEIAKTSLVDSVSDCSQQSSSTLFSDKIPSEMPIQEDKGWATFDIPQHCAPEPQRGLPAMSACIAMDHQWQASIDQVQNLTNSSGLQIWNDFNIPSERKSLTSFTSLSSNDQSLVNKPSISSDQYADMTILKGVTTQERKSTNPFDQLFDSEPEADNVFLNMNSLQVALPTPSTTLPNQQFPNAFLDGLSLPNQQFPNAFLDGLSQQWFQQNSVTDYMHSATPGKWIAVHGRIGFKLSAAALLPLLVETLSHSCKISSAGIASSRQRLRDSEPYNFPVLCWWIGIACSAVTLCPDFLVLNLEN</sequence>
<dbReference type="SUPFAM" id="SSF57863">
    <property type="entry name" value="ArfGap/RecO-like zinc finger"/>
    <property type="match status" value="1"/>
</dbReference>
<dbReference type="PANTHER" id="PTHR46085">
    <property type="entry name" value="ARFGAP/RECO-RELATED"/>
    <property type="match status" value="1"/>
</dbReference>
<feature type="region of interest" description="Disordered" evidence="1">
    <location>
        <begin position="243"/>
        <end position="279"/>
    </location>
</feature>
<dbReference type="PANTHER" id="PTHR46085:SF4">
    <property type="entry name" value="ADP-RIBOSYLATION FACTOR GTPASE-ACTIVATING PROTEIN AGD14-RELATED"/>
    <property type="match status" value="1"/>
</dbReference>
<evidence type="ECO:0000313" key="4">
    <source>
        <dbReference type="Proteomes" id="UP000236161"/>
    </source>
</evidence>
<dbReference type="Gene3D" id="1.10.220.150">
    <property type="entry name" value="Arf GTPase activating protein"/>
    <property type="match status" value="1"/>
</dbReference>
<proteinExistence type="predicted"/>
<accession>A0A2I0BGL5</accession>
<dbReference type="Pfam" id="PF01412">
    <property type="entry name" value="ArfGap"/>
    <property type="match status" value="1"/>
</dbReference>
<dbReference type="EMBL" id="KZ451883">
    <property type="protein sequence ID" value="PKA66950.1"/>
    <property type="molecule type" value="Genomic_DNA"/>
</dbReference>
<reference evidence="3 4" key="1">
    <citation type="journal article" date="2017" name="Nature">
        <title>The Apostasia genome and the evolution of orchids.</title>
        <authorList>
            <person name="Zhang G.Q."/>
            <person name="Liu K.W."/>
            <person name="Li Z."/>
            <person name="Lohaus R."/>
            <person name="Hsiao Y.Y."/>
            <person name="Niu S.C."/>
            <person name="Wang J.Y."/>
            <person name="Lin Y.C."/>
            <person name="Xu Q."/>
            <person name="Chen L.J."/>
            <person name="Yoshida K."/>
            <person name="Fujiwara S."/>
            <person name="Wang Z.W."/>
            <person name="Zhang Y.Q."/>
            <person name="Mitsuda N."/>
            <person name="Wang M."/>
            <person name="Liu G.H."/>
            <person name="Pecoraro L."/>
            <person name="Huang H.X."/>
            <person name="Xiao X.J."/>
            <person name="Lin M."/>
            <person name="Wu X.Y."/>
            <person name="Wu W.L."/>
            <person name="Chen Y.Y."/>
            <person name="Chang S.B."/>
            <person name="Sakamoto S."/>
            <person name="Ohme-Takagi M."/>
            <person name="Yagi M."/>
            <person name="Zeng S.J."/>
            <person name="Shen C.Y."/>
            <person name="Yeh C.M."/>
            <person name="Luo Y.B."/>
            <person name="Tsai W.C."/>
            <person name="Van de Peer Y."/>
            <person name="Liu Z.J."/>
        </authorList>
    </citation>
    <scope>NUCLEOTIDE SEQUENCE [LARGE SCALE GENOMIC DNA]</scope>
    <source>
        <strain evidence="4">cv. Shenzhen</strain>
        <tissue evidence="3">Stem</tissue>
    </source>
</reference>
<feature type="compositionally biased region" description="Polar residues" evidence="1">
    <location>
        <begin position="245"/>
        <end position="279"/>
    </location>
</feature>
<dbReference type="OrthoDB" id="6036at2759"/>
<protein>
    <submittedName>
        <fullName evidence="3">Putative ADP-ribosylation factor GTPase-activating protein AGD14</fullName>
    </submittedName>
</protein>
<gene>
    <name evidence="3" type="primary">AGD14</name>
    <name evidence="3" type="ORF">AXF42_Ash004440</name>
</gene>
<evidence type="ECO:0000313" key="3">
    <source>
        <dbReference type="EMBL" id="PKA66950.1"/>
    </source>
</evidence>
<dbReference type="AlphaFoldDB" id="A0A2I0BGL5"/>
<evidence type="ECO:0000259" key="2">
    <source>
        <dbReference type="Pfam" id="PF01412"/>
    </source>
</evidence>
<dbReference type="InterPro" id="IPR037278">
    <property type="entry name" value="ARFGAP/RecO"/>
</dbReference>
<dbReference type="STRING" id="1088818.A0A2I0BGL5"/>
<dbReference type="GO" id="GO:0005096">
    <property type="term" value="F:GTPase activator activity"/>
    <property type="evidence" value="ECO:0007669"/>
    <property type="project" value="InterPro"/>
</dbReference>
<dbReference type="InterPro" id="IPR038508">
    <property type="entry name" value="ArfGAP_dom_sf"/>
</dbReference>
<dbReference type="Proteomes" id="UP000236161">
    <property type="component" value="Unassembled WGS sequence"/>
</dbReference>
<feature type="region of interest" description="Disordered" evidence="1">
    <location>
        <begin position="156"/>
        <end position="196"/>
    </location>
</feature>